<dbReference type="Pfam" id="PF02179">
    <property type="entry name" value="BAG"/>
    <property type="match status" value="1"/>
</dbReference>
<reference evidence="4 5" key="1">
    <citation type="journal article" date="2020" name="Nat. Commun.">
        <title>Genome of Tripterygium wilfordii and identification of cytochrome P450 involved in triptolide biosynthesis.</title>
        <authorList>
            <person name="Tu L."/>
            <person name="Su P."/>
            <person name="Zhang Z."/>
            <person name="Gao L."/>
            <person name="Wang J."/>
            <person name="Hu T."/>
            <person name="Zhou J."/>
            <person name="Zhang Y."/>
            <person name="Zhao Y."/>
            <person name="Liu Y."/>
            <person name="Song Y."/>
            <person name="Tong Y."/>
            <person name="Lu Y."/>
            <person name="Yang J."/>
            <person name="Xu C."/>
            <person name="Jia M."/>
            <person name="Peters R.J."/>
            <person name="Huang L."/>
            <person name="Gao W."/>
        </authorList>
    </citation>
    <scope>NUCLEOTIDE SEQUENCE [LARGE SCALE GENOMIC DNA]</scope>
    <source>
        <strain evidence="5">cv. XIE 37</strain>
        <tissue evidence="4">Leaf</tissue>
    </source>
</reference>
<dbReference type="GO" id="GO:0051087">
    <property type="term" value="F:protein-folding chaperone binding"/>
    <property type="evidence" value="ECO:0007669"/>
    <property type="project" value="InterPro"/>
</dbReference>
<evidence type="ECO:0000313" key="5">
    <source>
        <dbReference type="Proteomes" id="UP000593562"/>
    </source>
</evidence>
<feature type="region of interest" description="Disordered" evidence="2">
    <location>
        <begin position="368"/>
        <end position="402"/>
    </location>
</feature>
<gene>
    <name evidence="4" type="ORF">HS088_TW15G01090</name>
</gene>
<keyword evidence="5" id="KW-1185">Reference proteome</keyword>
<dbReference type="InterPro" id="IPR003103">
    <property type="entry name" value="BAG_domain"/>
</dbReference>
<evidence type="ECO:0000313" key="4">
    <source>
        <dbReference type="EMBL" id="KAF5735581.1"/>
    </source>
</evidence>
<evidence type="ECO:0000256" key="1">
    <source>
        <dbReference type="ARBA" id="ARBA00023186"/>
    </source>
</evidence>
<sequence>MASHNHHHCCPNPPPTTTCCCSSSHCYVQQHQFAPPQAPADPLLQTIATLLQQHQQQQSLPTYQTKPHNLQNPQLQKQHFQQQNTYLKQQELHSQTQSILSSLLDRINVLESSLHQFCISGFHHAPSSPVRYAAARVIQVHFRAFLVRRSRTLRQLKELAFIKSSVNSLKSSVSNEAHFNVEVVYRKAMDLLLKLDSIQGGDPMIRDGKRSVSRELVRFLEFVDGFAVKRHAVSFQSRKGVKLVHKVTKSSNLRKPNSDSGQSDKKEIIDNLRERIEKISNVTRVCENDLEEVEFDGFQQVVDEDDHDHDYENSRPTINGKSGIPKTRDGILILRNGNQPRVRKSVSFPENGSLSRVFGNACEPVSGGEGISADGSVSTDEEEAVDNKAHMENGGSPHSNGGVNFTFSAPAPVRMDSRVDLLNKRKAGKEGLLSLPGSYSIIEK</sequence>
<accession>A0A7J7CNG3</accession>
<evidence type="ECO:0000259" key="3">
    <source>
        <dbReference type="Pfam" id="PF02179"/>
    </source>
</evidence>
<feature type="region of interest" description="Disordered" evidence="2">
    <location>
        <begin position="306"/>
        <end position="326"/>
    </location>
</feature>
<dbReference type="PANTHER" id="PTHR33322:SF18">
    <property type="entry name" value="BAG FAMILY MOLECULAR CHAPERONE REGULATOR 8, CHLOROPLASTIC"/>
    <property type="match status" value="1"/>
</dbReference>
<dbReference type="FunCoup" id="A0A7J7CNG3">
    <property type="interactions" value="1761"/>
</dbReference>
<dbReference type="AlphaFoldDB" id="A0A7J7CNG3"/>
<organism evidence="4 5">
    <name type="scientific">Tripterygium wilfordii</name>
    <name type="common">Thunder God vine</name>
    <dbReference type="NCBI Taxonomy" id="458696"/>
    <lineage>
        <taxon>Eukaryota</taxon>
        <taxon>Viridiplantae</taxon>
        <taxon>Streptophyta</taxon>
        <taxon>Embryophyta</taxon>
        <taxon>Tracheophyta</taxon>
        <taxon>Spermatophyta</taxon>
        <taxon>Magnoliopsida</taxon>
        <taxon>eudicotyledons</taxon>
        <taxon>Gunneridae</taxon>
        <taxon>Pentapetalae</taxon>
        <taxon>rosids</taxon>
        <taxon>fabids</taxon>
        <taxon>Celastrales</taxon>
        <taxon>Celastraceae</taxon>
        <taxon>Tripterygium</taxon>
    </lineage>
</organism>
<proteinExistence type="predicted"/>
<dbReference type="Proteomes" id="UP000593562">
    <property type="component" value="Unassembled WGS sequence"/>
</dbReference>
<dbReference type="PANTHER" id="PTHR33322">
    <property type="entry name" value="BAG DOMAIN CONTAINING PROTEIN, EXPRESSED"/>
    <property type="match status" value="1"/>
</dbReference>
<name>A0A7J7CNG3_TRIWF</name>
<protein>
    <submittedName>
        <fullName evidence="4">BAG family molecular chaperone regulator 8 chloroplastic</fullName>
    </submittedName>
</protein>
<dbReference type="OrthoDB" id="1100735at2759"/>
<feature type="domain" description="BAG" evidence="3">
    <location>
        <begin position="168"/>
        <end position="224"/>
    </location>
</feature>
<dbReference type="InterPro" id="IPR040400">
    <property type="entry name" value="BAG5/6/7/8"/>
</dbReference>
<keyword evidence="1" id="KW-0143">Chaperone</keyword>
<dbReference type="GO" id="GO:0009506">
    <property type="term" value="C:plasmodesma"/>
    <property type="evidence" value="ECO:0007669"/>
    <property type="project" value="TreeGrafter"/>
</dbReference>
<evidence type="ECO:0000256" key="2">
    <source>
        <dbReference type="SAM" id="MobiDB-lite"/>
    </source>
</evidence>
<comment type="caution">
    <text evidence="4">The sequence shown here is derived from an EMBL/GenBank/DDBJ whole genome shotgun (WGS) entry which is preliminary data.</text>
</comment>
<dbReference type="InParanoid" id="A0A7J7CNG3"/>
<dbReference type="GO" id="GO:0006457">
    <property type="term" value="P:protein folding"/>
    <property type="evidence" value="ECO:0007669"/>
    <property type="project" value="TreeGrafter"/>
</dbReference>
<dbReference type="EMBL" id="JAAARO010000015">
    <property type="protein sequence ID" value="KAF5735581.1"/>
    <property type="molecule type" value="Genomic_DNA"/>
</dbReference>